<protein>
    <submittedName>
        <fullName evidence="2">Uncharacterized protein</fullName>
    </submittedName>
</protein>
<organism evidence="2 3">
    <name type="scientific">Blastopirellula marina DSM 3645</name>
    <dbReference type="NCBI Taxonomy" id="314230"/>
    <lineage>
        <taxon>Bacteria</taxon>
        <taxon>Pseudomonadati</taxon>
        <taxon>Planctomycetota</taxon>
        <taxon>Planctomycetia</taxon>
        <taxon>Pirellulales</taxon>
        <taxon>Pirellulaceae</taxon>
        <taxon>Blastopirellula</taxon>
    </lineage>
</organism>
<feature type="coiled-coil region" evidence="1">
    <location>
        <begin position="10"/>
        <end position="40"/>
    </location>
</feature>
<evidence type="ECO:0000313" key="2">
    <source>
        <dbReference type="EMBL" id="EAQ80581.1"/>
    </source>
</evidence>
<name>A3ZSC1_9BACT</name>
<dbReference type="RefSeq" id="WP_002650815.1">
    <property type="nucleotide sequence ID" value="NZ_CH672376.1"/>
</dbReference>
<dbReference type="Proteomes" id="UP000004358">
    <property type="component" value="Unassembled WGS sequence"/>
</dbReference>
<accession>A3ZSC1</accession>
<proteinExistence type="predicted"/>
<dbReference type="OrthoDB" id="511988at2"/>
<evidence type="ECO:0000313" key="3">
    <source>
        <dbReference type="Proteomes" id="UP000004358"/>
    </source>
</evidence>
<keyword evidence="1" id="KW-0175">Coiled coil</keyword>
<reference evidence="2 3" key="1">
    <citation type="submission" date="2006-02" db="EMBL/GenBank/DDBJ databases">
        <authorList>
            <person name="Amann R."/>
            <person name="Ferriera S."/>
            <person name="Johnson J."/>
            <person name="Kravitz S."/>
            <person name="Halpern A."/>
            <person name="Remington K."/>
            <person name="Beeson K."/>
            <person name="Tran B."/>
            <person name="Rogers Y.-H."/>
            <person name="Friedman R."/>
            <person name="Venter J.C."/>
        </authorList>
    </citation>
    <scope>NUCLEOTIDE SEQUENCE [LARGE SCALE GENOMIC DNA]</scope>
    <source>
        <strain evidence="2 3">DSM 3645</strain>
    </source>
</reference>
<dbReference type="EMBL" id="AANZ01000008">
    <property type="protein sequence ID" value="EAQ80581.1"/>
    <property type="molecule type" value="Genomic_DNA"/>
</dbReference>
<gene>
    <name evidence="2" type="ORF">DSM3645_14585</name>
</gene>
<dbReference type="STRING" id="314230.DSM3645_14585"/>
<comment type="caution">
    <text evidence="2">The sequence shown here is derived from an EMBL/GenBank/DDBJ whole genome shotgun (WGS) entry which is preliminary data.</text>
</comment>
<dbReference type="AlphaFoldDB" id="A3ZSC1"/>
<dbReference type="HOGENOM" id="CLU_1178419_0_0_0"/>
<evidence type="ECO:0000256" key="1">
    <source>
        <dbReference type="SAM" id="Coils"/>
    </source>
</evidence>
<sequence length="235" mass="26294">MNLLEHCKQANEKLAKLANAEKANDVAENIRNRSSELRETSESLVGVSASAVVLLDAGILKELQLIDDSKPRMHLTEIRQKLKDDPSAITSGRTFTNLKKSLQTYTEKAIQLINSSWMEFVTEMSPKLDSKLLKQHRNTSFSDTVLKLERNSKEAQKIAKDTPGDALAFSKLKELWAEIREDLASLPQADDPEVQAFLIAVGSETGAGLGLLTDSVRTWLLENQMIEDFSVRRLR</sequence>